<evidence type="ECO:0000256" key="15">
    <source>
        <dbReference type="ARBA" id="ARBA00023172"/>
    </source>
</evidence>
<keyword evidence="17" id="KW-0511">Multifunctional enzyme</keyword>
<reference evidence="22" key="2">
    <citation type="submission" date="2020-06" db="EMBL/GenBank/DDBJ databases">
        <title>Helianthus annuus Genome sequencing and assembly Release 2.</title>
        <authorList>
            <person name="Gouzy J."/>
            <person name="Langlade N."/>
            <person name="Munos S."/>
        </authorList>
    </citation>
    <scope>NUCLEOTIDE SEQUENCE</scope>
    <source>
        <tissue evidence="22">Leaves</tissue>
    </source>
</reference>
<dbReference type="Pfam" id="PF00385">
    <property type="entry name" value="Chromo"/>
    <property type="match status" value="1"/>
</dbReference>
<dbReference type="Proteomes" id="UP000215914">
    <property type="component" value="Unassembled WGS sequence"/>
</dbReference>
<dbReference type="FunFam" id="1.10.340.70:FF:000001">
    <property type="entry name" value="Retrovirus-related Pol polyprotein from transposon gypsy-like Protein"/>
    <property type="match status" value="1"/>
</dbReference>
<protein>
    <submittedName>
        <fullName evidence="22">Nucleotidyltransferase, Ribonuclease H</fullName>
        <ecNumber evidence="22">2.7.7.-</ecNumber>
        <ecNumber evidence="22">3.1.26.4</ecNumber>
    </submittedName>
</protein>
<dbReference type="InterPro" id="IPR043502">
    <property type="entry name" value="DNA/RNA_pol_sf"/>
</dbReference>
<dbReference type="GO" id="GO:0004190">
    <property type="term" value="F:aspartic-type endopeptidase activity"/>
    <property type="evidence" value="ECO:0007669"/>
    <property type="project" value="UniProtKB-KW"/>
</dbReference>
<dbReference type="SMART" id="SM00298">
    <property type="entry name" value="CHROMO"/>
    <property type="match status" value="1"/>
</dbReference>
<dbReference type="InterPro" id="IPR005162">
    <property type="entry name" value="Retrotrans_gag_dom"/>
</dbReference>
<dbReference type="GO" id="GO:0004519">
    <property type="term" value="F:endonuclease activity"/>
    <property type="evidence" value="ECO:0007669"/>
    <property type="project" value="UniProtKB-KW"/>
</dbReference>
<evidence type="ECO:0000259" key="19">
    <source>
        <dbReference type="PROSITE" id="PS50013"/>
    </source>
</evidence>
<dbReference type="FunFam" id="3.30.70.270:FF:000115">
    <property type="entry name" value="Polyprotein of retroviral origin, putative"/>
    <property type="match status" value="1"/>
</dbReference>
<dbReference type="InterPro" id="IPR000953">
    <property type="entry name" value="Chromo/chromo_shadow_dom"/>
</dbReference>
<dbReference type="InterPro" id="IPR041577">
    <property type="entry name" value="RT_RNaseH_2"/>
</dbReference>
<dbReference type="EMBL" id="MNCJ02000324">
    <property type="protein sequence ID" value="KAF5791879.1"/>
    <property type="molecule type" value="Genomic_DNA"/>
</dbReference>
<evidence type="ECO:0000313" key="23">
    <source>
        <dbReference type="Proteomes" id="UP000215914"/>
    </source>
</evidence>
<keyword evidence="4 22" id="KW-0548">Nucleotidyltransferase</keyword>
<dbReference type="GO" id="GO:0006508">
    <property type="term" value="P:proteolysis"/>
    <property type="evidence" value="ECO:0007669"/>
    <property type="project" value="UniProtKB-KW"/>
</dbReference>
<evidence type="ECO:0000256" key="6">
    <source>
        <dbReference type="ARBA" id="ARBA00022723"/>
    </source>
</evidence>
<dbReference type="Gene3D" id="2.40.70.10">
    <property type="entry name" value="Acid Proteases"/>
    <property type="match status" value="1"/>
</dbReference>
<dbReference type="Gene3D" id="3.30.420.10">
    <property type="entry name" value="Ribonuclease H-like superfamily/Ribonuclease H"/>
    <property type="match status" value="1"/>
</dbReference>
<dbReference type="FunFam" id="3.30.420.10:FF:000032">
    <property type="entry name" value="Retrovirus-related Pol polyprotein from transposon 297-like Protein"/>
    <property type="match status" value="1"/>
</dbReference>
<dbReference type="CDD" id="cd09274">
    <property type="entry name" value="RNase_HI_RT_Ty3"/>
    <property type="match status" value="1"/>
</dbReference>
<keyword evidence="6" id="KW-0479">Metal-binding</keyword>
<feature type="domain" description="Chromo" evidence="19">
    <location>
        <begin position="1476"/>
        <end position="1538"/>
    </location>
</feature>
<dbReference type="InterPro" id="IPR050951">
    <property type="entry name" value="Retrovirus_Pol_polyprotein"/>
</dbReference>
<dbReference type="Pfam" id="PF13975">
    <property type="entry name" value="gag-asp_proteas"/>
    <property type="match status" value="1"/>
</dbReference>
<feature type="domain" description="Reverse transcriptase" evidence="20">
    <location>
        <begin position="651"/>
        <end position="830"/>
    </location>
</feature>
<dbReference type="PANTHER" id="PTHR37984:SF5">
    <property type="entry name" value="PROTEIN NYNRIN-LIKE"/>
    <property type="match status" value="1"/>
</dbReference>
<reference evidence="22" key="1">
    <citation type="journal article" date="2017" name="Nature">
        <title>The sunflower genome provides insights into oil metabolism, flowering and Asterid evolution.</title>
        <authorList>
            <person name="Badouin H."/>
            <person name="Gouzy J."/>
            <person name="Grassa C.J."/>
            <person name="Murat F."/>
            <person name="Staton S.E."/>
            <person name="Cottret L."/>
            <person name="Lelandais-Briere C."/>
            <person name="Owens G.L."/>
            <person name="Carrere S."/>
            <person name="Mayjonade B."/>
            <person name="Legrand L."/>
            <person name="Gill N."/>
            <person name="Kane N.C."/>
            <person name="Bowers J.E."/>
            <person name="Hubner S."/>
            <person name="Bellec A."/>
            <person name="Berard A."/>
            <person name="Berges H."/>
            <person name="Blanchet N."/>
            <person name="Boniface M.C."/>
            <person name="Brunel D."/>
            <person name="Catrice O."/>
            <person name="Chaidir N."/>
            <person name="Claudel C."/>
            <person name="Donnadieu C."/>
            <person name="Faraut T."/>
            <person name="Fievet G."/>
            <person name="Helmstetter N."/>
            <person name="King M."/>
            <person name="Knapp S.J."/>
            <person name="Lai Z."/>
            <person name="Le Paslier M.C."/>
            <person name="Lippi Y."/>
            <person name="Lorenzon L."/>
            <person name="Mandel J.R."/>
            <person name="Marage G."/>
            <person name="Marchand G."/>
            <person name="Marquand E."/>
            <person name="Bret-Mestries E."/>
            <person name="Morien E."/>
            <person name="Nambeesan S."/>
            <person name="Nguyen T."/>
            <person name="Pegot-Espagnet P."/>
            <person name="Pouilly N."/>
            <person name="Raftis F."/>
            <person name="Sallet E."/>
            <person name="Schiex T."/>
            <person name="Thomas J."/>
            <person name="Vandecasteele C."/>
            <person name="Vares D."/>
            <person name="Vear F."/>
            <person name="Vautrin S."/>
            <person name="Crespi M."/>
            <person name="Mangin B."/>
            <person name="Burke J.M."/>
            <person name="Salse J."/>
            <person name="Munos S."/>
            <person name="Vincourt P."/>
            <person name="Rieseberg L.H."/>
            <person name="Langlade N.B."/>
        </authorList>
    </citation>
    <scope>NUCLEOTIDE SEQUENCE</scope>
    <source>
        <tissue evidence="22">Leaves</tissue>
    </source>
</reference>
<feature type="domain" description="Integrase catalytic" evidence="21">
    <location>
        <begin position="1170"/>
        <end position="1329"/>
    </location>
</feature>
<evidence type="ECO:0000256" key="18">
    <source>
        <dbReference type="SAM" id="MobiDB-lite"/>
    </source>
</evidence>
<dbReference type="GO" id="GO:0006310">
    <property type="term" value="P:DNA recombination"/>
    <property type="evidence" value="ECO:0007669"/>
    <property type="project" value="UniProtKB-KW"/>
</dbReference>
<dbReference type="Gene3D" id="1.10.340.70">
    <property type="match status" value="1"/>
</dbReference>
<keyword evidence="10" id="KW-0460">Magnesium</keyword>
<keyword evidence="11" id="KW-0229">DNA integration</keyword>
<gene>
    <name evidence="22" type="ORF">HanXRQr2_Chr09g0399821</name>
</gene>
<dbReference type="GO" id="GO:0003677">
    <property type="term" value="F:DNA binding"/>
    <property type="evidence" value="ECO:0007669"/>
    <property type="project" value="UniProtKB-KW"/>
</dbReference>
<dbReference type="InterPro" id="IPR023779">
    <property type="entry name" value="Chromodomain_CS"/>
</dbReference>
<dbReference type="GO" id="GO:0005634">
    <property type="term" value="C:nucleus"/>
    <property type="evidence" value="ECO:0007669"/>
    <property type="project" value="UniProtKB-SubCell"/>
</dbReference>
<feature type="compositionally biased region" description="Basic and acidic residues" evidence="18">
    <location>
        <begin position="317"/>
        <end position="335"/>
    </location>
</feature>
<dbReference type="InterPro" id="IPR023780">
    <property type="entry name" value="Chromo_domain"/>
</dbReference>
<keyword evidence="14" id="KW-0238">DNA-binding</keyword>
<keyword evidence="2" id="KW-0645">Protease</keyword>
<dbReference type="PROSITE" id="PS50013">
    <property type="entry name" value="CHROMO_2"/>
    <property type="match status" value="1"/>
</dbReference>
<dbReference type="GO" id="GO:0003964">
    <property type="term" value="F:RNA-directed DNA polymerase activity"/>
    <property type="evidence" value="ECO:0007669"/>
    <property type="project" value="UniProtKB-KW"/>
</dbReference>
<dbReference type="EC" id="3.1.26.4" evidence="22"/>
<evidence type="ECO:0000256" key="2">
    <source>
        <dbReference type="ARBA" id="ARBA00022670"/>
    </source>
</evidence>
<dbReference type="PROSITE" id="PS50994">
    <property type="entry name" value="INTEGRASE"/>
    <property type="match status" value="1"/>
</dbReference>
<dbReference type="GO" id="GO:0015074">
    <property type="term" value="P:DNA integration"/>
    <property type="evidence" value="ECO:0007669"/>
    <property type="project" value="UniProtKB-KW"/>
</dbReference>
<dbReference type="InterPro" id="IPR043128">
    <property type="entry name" value="Rev_trsase/Diguanyl_cyclase"/>
</dbReference>
<evidence type="ECO:0000259" key="20">
    <source>
        <dbReference type="PROSITE" id="PS50878"/>
    </source>
</evidence>
<comment type="subcellular location">
    <subcellularLocation>
        <location evidence="1">Nucleus</location>
    </subcellularLocation>
</comment>
<keyword evidence="9 22" id="KW-0378">Hydrolase</keyword>
<keyword evidence="23" id="KW-1185">Reference proteome</keyword>
<keyword evidence="3 22" id="KW-0808">Transferase</keyword>
<evidence type="ECO:0000256" key="17">
    <source>
        <dbReference type="ARBA" id="ARBA00023268"/>
    </source>
</evidence>
<dbReference type="SUPFAM" id="SSF56672">
    <property type="entry name" value="DNA/RNA polymerases"/>
    <property type="match status" value="1"/>
</dbReference>
<evidence type="ECO:0000256" key="14">
    <source>
        <dbReference type="ARBA" id="ARBA00023125"/>
    </source>
</evidence>
<dbReference type="Gene3D" id="3.10.10.10">
    <property type="entry name" value="HIV Type 1 Reverse Transcriptase, subunit A, domain 1"/>
    <property type="match status" value="1"/>
</dbReference>
<dbReference type="GO" id="GO:0046872">
    <property type="term" value="F:metal ion binding"/>
    <property type="evidence" value="ECO:0007669"/>
    <property type="project" value="UniProtKB-KW"/>
</dbReference>
<dbReference type="Pfam" id="PF03732">
    <property type="entry name" value="Retrotrans_gag"/>
    <property type="match status" value="1"/>
</dbReference>
<dbReference type="Gramene" id="mRNA:HanXRQr2_Chr09g0399821">
    <property type="protein sequence ID" value="CDS:HanXRQr2_Chr09g0399821.1"/>
    <property type="gene ID" value="HanXRQr2_Chr09g0399821"/>
</dbReference>
<dbReference type="CDD" id="cd00303">
    <property type="entry name" value="retropepsin_like"/>
    <property type="match status" value="1"/>
</dbReference>
<evidence type="ECO:0000256" key="16">
    <source>
        <dbReference type="ARBA" id="ARBA00023242"/>
    </source>
</evidence>
<evidence type="ECO:0000256" key="7">
    <source>
        <dbReference type="ARBA" id="ARBA00022750"/>
    </source>
</evidence>
<feature type="region of interest" description="Disordered" evidence="18">
    <location>
        <begin position="1"/>
        <end position="40"/>
    </location>
</feature>
<keyword evidence="5" id="KW-0540">Nuclease</keyword>
<evidence type="ECO:0000256" key="12">
    <source>
        <dbReference type="ARBA" id="ARBA00022918"/>
    </source>
</evidence>
<feature type="compositionally biased region" description="Basic and acidic residues" evidence="18">
    <location>
        <begin position="16"/>
        <end position="26"/>
    </location>
</feature>
<evidence type="ECO:0000256" key="13">
    <source>
        <dbReference type="ARBA" id="ARBA00022932"/>
    </source>
</evidence>
<sequence>MADTGNKGVGINIAVDETRGRDDTPHGGKKHRGASKDKTLEKRVAELETAMTGLGAQVDGALQRLDEIDTSFSDLRDGLKAAMELFQAEFQAKVNEAIKEATDKAIYKLRKDMDDLSMDMHRSLLGLETKVNDCSRVVASTGSSFVSITPRIEVPKPTPFIGKREARAVDDFLWEMERYFEGVNVIDDATKIKTVTLYLKDTAGLWWRRKHAEIEKGTCILNTWADFIREIKKQFYPENAENEAKSRLRKLKQTGTIKDYIKEFTTLVLEIPDMSDKDSLFYFLDGLQAWAKTELERRGVQDLSSAIAIAEGLTDYSRRESRNKDRKSSHEKGGGEKSAQNKESTTRKSPPQWKARDKKPSTKENKCFICDGPHYARECPKRASLHAMIAQAEGGHEEEDVCMGSMQILTAIKAMVETRPSPNKGLQYVQANILGNQVRALVDTGASHNFMSIEEARRLGVKFSKGAGAMKTVNTNAKPIHGEAKDVQIRIGEWAGLINFSIVEMDDFKVVLGMEFFDKVRAFPMPFVNSLCILDEGKTCMVRTERGSKNGSKTLSAIQFKKGYNKKEPCYLAVAKVDEEKPKEAVPMEIEKVLEEFKDVMPTELPKKLPPRREVDHEIELEPGSKPPSKAPYRMPPPELEELRKQLKELLDAGYIRPSKAPYGAPVLFQKKKDGSLRMCIDYRALNKITVKNKYPIPLIADLFDQLGNARYFSKLDLRSGYYQVRIAQGDEAKTTCITRYGSYEFLVMPFGLTNAPATFCTLMNKLFHPFLDKFVVVYLDDIVVYSRTLKEHVEHLRQVFQVLRENELYVKLEKCSFAQEEVEFLGHKIKEGRLMMDDAKVKAIQAWEPPTKVPELRSFLGLVNYYRRFIRGYSAKAAPLTDLLKKNKAWDWDHRCQAAFEGLKEAVMSEPVLALPDVSKPFELHTDASDFAIGGVLIQEGHPIAFESRKLNDTEKKYTVQEKEMTAVVHCLRTWRHYLLGSRFVIKTDNVATSYFQTQKKLSPKQARWQDFLAEFDYVLEYKPGKANVVADALSRKAELAAITRPTFDIQDQIKEGLNQDPFAKHLVALARDGKTTRFWLKGDLLFTKGDRLYVPRWGNLRRSVMKECHDSKWAGHPGIKRTLALIGGTFYWPRMADDVEAYVHTCLVCQQDKIEQRQPGGLLEPLPIPNGPWESISMDFITCLPKSEGSGSIIVVVDRFSKYGTFIPAPADVTAAETARLFFKHVVKYWGIPQTIVSDRDPRFTGRFWSELFKIMGTELNFSTSFHPQTDGQTERVNALLELYLRHYVSANQRDWAKLLDVAQFSYNMQRSEATGKSPFEIITGRQPLTPNALAASYDGNSPAAFKSLKEWHEQADLARTSLDKAAKRMKKWADDKRRHVEFQVGDQVMVKLLPQQFKSLRGVHKGLVRKYEGPFPVVARVGKVSYRLQLPPKLKIHPVFHVSYLKPYHADEEDLNRGVSKRAPTAVVTSFDREVAEIVSDRTIRRRGVPSYKEYLIKWKNLPDSEASWETEDSLWQFRDEIKKYHEGSTRTSTD</sequence>
<dbReference type="FunFam" id="3.10.20.370:FF:000001">
    <property type="entry name" value="Retrovirus-related Pol polyprotein from transposon 17.6-like protein"/>
    <property type="match status" value="1"/>
</dbReference>
<accession>A0A9K3I968</accession>
<evidence type="ECO:0000313" key="22">
    <source>
        <dbReference type="EMBL" id="KAF5791879.1"/>
    </source>
</evidence>
<dbReference type="PROSITE" id="PS00598">
    <property type="entry name" value="CHROMO_1"/>
    <property type="match status" value="1"/>
</dbReference>
<organism evidence="22 23">
    <name type="scientific">Helianthus annuus</name>
    <name type="common">Common sunflower</name>
    <dbReference type="NCBI Taxonomy" id="4232"/>
    <lineage>
        <taxon>Eukaryota</taxon>
        <taxon>Viridiplantae</taxon>
        <taxon>Streptophyta</taxon>
        <taxon>Embryophyta</taxon>
        <taxon>Tracheophyta</taxon>
        <taxon>Spermatophyta</taxon>
        <taxon>Magnoliopsida</taxon>
        <taxon>eudicotyledons</taxon>
        <taxon>Gunneridae</taxon>
        <taxon>Pentapetalae</taxon>
        <taxon>asterids</taxon>
        <taxon>campanulids</taxon>
        <taxon>Asterales</taxon>
        <taxon>Asteraceae</taxon>
        <taxon>Asteroideae</taxon>
        <taxon>Heliantheae alliance</taxon>
        <taxon>Heliantheae</taxon>
        <taxon>Helianthus</taxon>
    </lineage>
</organism>
<keyword evidence="8" id="KW-0255">Endonuclease</keyword>
<dbReference type="EC" id="2.7.7.-" evidence="22"/>
<dbReference type="InterPro" id="IPR000477">
    <property type="entry name" value="RT_dom"/>
</dbReference>
<keyword evidence="12" id="KW-0695">RNA-directed DNA polymerase</keyword>
<proteinExistence type="predicted"/>
<dbReference type="CDD" id="cd00024">
    <property type="entry name" value="CD_CSD"/>
    <property type="match status" value="1"/>
</dbReference>
<dbReference type="SUPFAM" id="SSF53098">
    <property type="entry name" value="Ribonuclease H-like"/>
    <property type="match status" value="1"/>
</dbReference>
<dbReference type="InterPro" id="IPR036397">
    <property type="entry name" value="RNaseH_sf"/>
</dbReference>
<evidence type="ECO:0000256" key="10">
    <source>
        <dbReference type="ARBA" id="ARBA00022842"/>
    </source>
</evidence>
<dbReference type="SUPFAM" id="SSF54160">
    <property type="entry name" value="Chromo domain-like"/>
    <property type="match status" value="1"/>
</dbReference>
<dbReference type="SUPFAM" id="SSF50630">
    <property type="entry name" value="Acid proteases"/>
    <property type="match status" value="1"/>
</dbReference>
<evidence type="ECO:0000259" key="21">
    <source>
        <dbReference type="PROSITE" id="PS50994"/>
    </source>
</evidence>
<dbReference type="Pfam" id="PF24626">
    <property type="entry name" value="SH3_Tf2-1"/>
    <property type="match status" value="1"/>
</dbReference>
<keyword evidence="15" id="KW-0233">DNA recombination</keyword>
<evidence type="ECO:0000256" key="3">
    <source>
        <dbReference type="ARBA" id="ARBA00022679"/>
    </source>
</evidence>
<dbReference type="PROSITE" id="PS50878">
    <property type="entry name" value="RT_POL"/>
    <property type="match status" value="1"/>
</dbReference>
<evidence type="ECO:0000256" key="4">
    <source>
        <dbReference type="ARBA" id="ARBA00022695"/>
    </source>
</evidence>
<dbReference type="InterPro" id="IPR021109">
    <property type="entry name" value="Peptidase_aspartic_dom_sf"/>
</dbReference>
<dbReference type="Pfam" id="PF17919">
    <property type="entry name" value="RT_RNaseH_2"/>
    <property type="match status" value="1"/>
</dbReference>
<dbReference type="Pfam" id="PF00078">
    <property type="entry name" value="RVT_1"/>
    <property type="match status" value="1"/>
</dbReference>
<dbReference type="Pfam" id="PF17921">
    <property type="entry name" value="Integrase_H2C2"/>
    <property type="match status" value="1"/>
</dbReference>
<dbReference type="Gene3D" id="3.30.70.270">
    <property type="match status" value="2"/>
</dbReference>
<dbReference type="PANTHER" id="PTHR37984">
    <property type="entry name" value="PROTEIN CBG26694"/>
    <property type="match status" value="1"/>
</dbReference>
<evidence type="ECO:0000256" key="9">
    <source>
        <dbReference type="ARBA" id="ARBA00022801"/>
    </source>
</evidence>
<feature type="region of interest" description="Disordered" evidence="18">
    <location>
        <begin position="317"/>
        <end position="360"/>
    </location>
</feature>
<dbReference type="CDD" id="cd01647">
    <property type="entry name" value="RT_LTR"/>
    <property type="match status" value="1"/>
</dbReference>
<dbReference type="InterPro" id="IPR056924">
    <property type="entry name" value="SH3_Tf2-1"/>
</dbReference>
<keyword evidence="16" id="KW-0539">Nucleus</keyword>
<comment type="caution">
    <text evidence="22">The sequence shown here is derived from an EMBL/GenBank/DDBJ whole genome shotgun (WGS) entry which is preliminary data.</text>
</comment>
<dbReference type="InterPro" id="IPR012337">
    <property type="entry name" value="RNaseH-like_sf"/>
</dbReference>
<dbReference type="Gene3D" id="2.40.50.40">
    <property type="match status" value="1"/>
</dbReference>
<dbReference type="InterPro" id="IPR041588">
    <property type="entry name" value="Integrase_H2C2"/>
</dbReference>
<evidence type="ECO:0000256" key="5">
    <source>
        <dbReference type="ARBA" id="ARBA00022722"/>
    </source>
</evidence>
<keyword evidence="13" id="KW-0239">DNA-directed DNA polymerase</keyword>
<evidence type="ECO:0000256" key="1">
    <source>
        <dbReference type="ARBA" id="ARBA00004123"/>
    </source>
</evidence>
<evidence type="ECO:0000256" key="8">
    <source>
        <dbReference type="ARBA" id="ARBA00022759"/>
    </source>
</evidence>
<name>A0A9K3I968_HELAN</name>
<dbReference type="GO" id="GO:0003887">
    <property type="term" value="F:DNA-directed DNA polymerase activity"/>
    <property type="evidence" value="ECO:0007669"/>
    <property type="project" value="UniProtKB-KW"/>
</dbReference>
<dbReference type="InterPro" id="IPR016197">
    <property type="entry name" value="Chromo-like_dom_sf"/>
</dbReference>
<dbReference type="InterPro" id="IPR001584">
    <property type="entry name" value="Integrase_cat-core"/>
</dbReference>
<keyword evidence="7" id="KW-0064">Aspartyl protease</keyword>
<evidence type="ECO:0000256" key="11">
    <source>
        <dbReference type="ARBA" id="ARBA00022908"/>
    </source>
</evidence>